<evidence type="ECO:0000313" key="9">
    <source>
        <dbReference type="EMBL" id="GLY72006.1"/>
    </source>
</evidence>
<sequence>MIQAIGLGLVVFVGAAAQRITGLGFSLVTSPYLVLLLGPFDGVLVVNACAVLTAFVVLTQVWRDVDPRRAALLIGPALPAVAAGAWMARTLPAPPLAVVVGVLILCALVAVVASERARVLRGTPGAVAAGIGSGFLNATVGAGGPAVALYAVSSGWAQHRFAATAQLVFGVLGVASLAAKGGRPSMAAAEWATVAAGLTVGVLTGNRLAGRFSPARGRTAVIALAMAGAALTVVKGVAALCGCR</sequence>
<dbReference type="Proteomes" id="UP001165135">
    <property type="component" value="Unassembled WGS sequence"/>
</dbReference>
<feature type="transmembrane region" description="Helical" evidence="8">
    <location>
        <begin position="221"/>
        <end position="243"/>
    </location>
</feature>
<organism evidence="9 10">
    <name type="scientific">Actinoallomurus iriomotensis</name>
    <dbReference type="NCBI Taxonomy" id="478107"/>
    <lineage>
        <taxon>Bacteria</taxon>
        <taxon>Bacillati</taxon>
        <taxon>Actinomycetota</taxon>
        <taxon>Actinomycetes</taxon>
        <taxon>Streptosporangiales</taxon>
        <taxon>Thermomonosporaceae</taxon>
        <taxon>Actinoallomurus</taxon>
    </lineage>
</organism>
<dbReference type="EMBL" id="BSTJ01000001">
    <property type="protein sequence ID" value="GLY72006.1"/>
    <property type="molecule type" value="Genomic_DNA"/>
</dbReference>
<name>A0A9W6VMY1_9ACTN</name>
<keyword evidence="4 8" id="KW-1003">Cell membrane</keyword>
<dbReference type="PANTHER" id="PTHR30269:SF37">
    <property type="entry name" value="MEMBRANE TRANSPORTER PROTEIN"/>
    <property type="match status" value="1"/>
</dbReference>
<reference evidence="9" key="1">
    <citation type="submission" date="2023-03" db="EMBL/GenBank/DDBJ databases">
        <title>Actinoallomurus iriomotensis NBRC 103681.</title>
        <authorList>
            <person name="Ichikawa N."/>
            <person name="Sato H."/>
            <person name="Tonouchi N."/>
        </authorList>
    </citation>
    <scope>NUCLEOTIDE SEQUENCE</scope>
    <source>
        <strain evidence="9">NBRC 103681</strain>
    </source>
</reference>
<evidence type="ECO:0000313" key="10">
    <source>
        <dbReference type="Proteomes" id="UP001165135"/>
    </source>
</evidence>
<dbReference type="InterPro" id="IPR002781">
    <property type="entry name" value="TM_pro_TauE-like"/>
</dbReference>
<feature type="transmembrane region" description="Helical" evidence="8">
    <location>
        <begin position="191"/>
        <end position="209"/>
    </location>
</feature>
<dbReference type="GO" id="GO:0005886">
    <property type="term" value="C:plasma membrane"/>
    <property type="evidence" value="ECO:0007669"/>
    <property type="project" value="UniProtKB-SubCell"/>
</dbReference>
<feature type="transmembrane region" description="Helical" evidence="8">
    <location>
        <begin position="70"/>
        <end position="88"/>
    </location>
</feature>
<evidence type="ECO:0000256" key="4">
    <source>
        <dbReference type="ARBA" id="ARBA00022475"/>
    </source>
</evidence>
<evidence type="ECO:0000256" key="1">
    <source>
        <dbReference type="ARBA" id="ARBA00004651"/>
    </source>
</evidence>
<dbReference type="RefSeq" id="WP_285616953.1">
    <property type="nucleotide sequence ID" value="NZ_BSTJ01000001.1"/>
</dbReference>
<keyword evidence="6 8" id="KW-1133">Transmembrane helix</keyword>
<evidence type="ECO:0000256" key="8">
    <source>
        <dbReference type="RuleBase" id="RU363041"/>
    </source>
</evidence>
<keyword evidence="7 8" id="KW-0472">Membrane</keyword>
<keyword evidence="5 8" id="KW-0812">Transmembrane</keyword>
<evidence type="ECO:0000256" key="6">
    <source>
        <dbReference type="ARBA" id="ARBA00022989"/>
    </source>
</evidence>
<feature type="transmembrane region" description="Helical" evidence="8">
    <location>
        <begin position="161"/>
        <end position="179"/>
    </location>
</feature>
<comment type="similarity">
    <text evidence="2 8">Belongs to the 4-toluene sulfonate uptake permease (TSUP) (TC 2.A.102) family.</text>
</comment>
<comment type="subcellular location">
    <subcellularLocation>
        <location evidence="1 8">Cell membrane</location>
        <topology evidence="1 8">Multi-pass membrane protein</topology>
    </subcellularLocation>
</comment>
<gene>
    <name evidence="9" type="ORF">Airi01_002730</name>
</gene>
<accession>A0A9W6VMY1</accession>
<evidence type="ECO:0000256" key="5">
    <source>
        <dbReference type="ARBA" id="ARBA00022692"/>
    </source>
</evidence>
<protein>
    <recommendedName>
        <fullName evidence="8">Probable membrane transporter protein</fullName>
    </recommendedName>
</protein>
<dbReference type="PANTHER" id="PTHR30269">
    <property type="entry name" value="TRANSMEMBRANE PROTEIN YFCA"/>
    <property type="match status" value="1"/>
</dbReference>
<feature type="transmembrane region" description="Helical" evidence="8">
    <location>
        <begin position="94"/>
        <end position="113"/>
    </location>
</feature>
<comment type="caution">
    <text evidence="9">The sequence shown here is derived from an EMBL/GenBank/DDBJ whole genome shotgun (WGS) entry which is preliminary data.</text>
</comment>
<dbReference type="Pfam" id="PF01925">
    <property type="entry name" value="TauE"/>
    <property type="match status" value="1"/>
</dbReference>
<evidence type="ECO:0000256" key="2">
    <source>
        <dbReference type="ARBA" id="ARBA00009142"/>
    </source>
</evidence>
<feature type="transmembrane region" description="Helical" evidence="8">
    <location>
        <begin position="125"/>
        <end position="149"/>
    </location>
</feature>
<feature type="transmembrane region" description="Helical" evidence="8">
    <location>
        <begin position="33"/>
        <end position="58"/>
    </location>
</feature>
<evidence type="ECO:0000256" key="3">
    <source>
        <dbReference type="ARBA" id="ARBA00022448"/>
    </source>
</evidence>
<dbReference type="InterPro" id="IPR052017">
    <property type="entry name" value="TSUP"/>
</dbReference>
<dbReference type="AlphaFoldDB" id="A0A9W6VMY1"/>
<keyword evidence="3" id="KW-0813">Transport</keyword>
<proteinExistence type="inferred from homology"/>
<evidence type="ECO:0000256" key="7">
    <source>
        <dbReference type="ARBA" id="ARBA00023136"/>
    </source>
</evidence>